<evidence type="ECO:0000256" key="1">
    <source>
        <dbReference type="ARBA" id="ARBA00022723"/>
    </source>
</evidence>
<dbReference type="PANTHER" id="PTHR43096:SF10">
    <property type="entry name" value="CHAPERONE PROTEIN DNAJ A6, CHLOROPLASTIC"/>
    <property type="match status" value="1"/>
</dbReference>
<dbReference type="Proteomes" id="UP000037460">
    <property type="component" value="Unassembled WGS sequence"/>
</dbReference>
<dbReference type="EMBL" id="JWZX01003095">
    <property type="protein sequence ID" value="KOO24421.1"/>
    <property type="molecule type" value="Genomic_DNA"/>
</dbReference>
<keyword evidence="5" id="KW-0143">Chaperone</keyword>
<sequence length="381" mass="40593">MAAIAAPQQQQHGARTRVRTASIVMQEVDFYAELGVTRSATEKEIKNAYRNAARKWHPDVNQSPGAKEKFQSINEAYQVLSDPAMRQRYDQFGVAGVRSPGQGGGPGGPGMADFDLGDIFESFFGGQGGPGAGRRRSGPAQGDDLRFDLEIDFQTALFGGSKKIRITHLETCGTCSGSGVAPGSSVTTCTTCGGRGVVLQQVNTILGRIQQQARCPTCGGTGQVVEKYCGSCDGKGTNKKSKQLTITIPPGVEDGNRLRVRGEGDAGPKGGPAGDLYVFLAVTADPRFRRDKMDIYSDVSVSYLDAILGATIRVPTVDGEEELTVPAGTQPATTMRIPGKGAPKLNDLTSRGTHYVKVNIEIPRSLSPRDKELIMQLKKGN</sequence>
<organism evidence="9 10">
    <name type="scientific">Chrysochromulina tobinii</name>
    <dbReference type="NCBI Taxonomy" id="1460289"/>
    <lineage>
        <taxon>Eukaryota</taxon>
        <taxon>Haptista</taxon>
        <taxon>Haptophyta</taxon>
        <taxon>Prymnesiophyceae</taxon>
        <taxon>Prymnesiales</taxon>
        <taxon>Chrysochromulinaceae</taxon>
        <taxon>Chrysochromulina</taxon>
    </lineage>
</organism>
<keyword evidence="2" id="KW-0677">Repeat</keyword>
<dbReference type="InterPro" id="IPR036410">
    <property type="entry name" value="HSP_DnaJ_Cys-rich_dom_sf"/>
</dbReference>
<dbReference type="GO" id="GO:0008270">
    <property type="term" value="F:zinc ion binding"/>
    <property type="evidence" value="ECO:0007669"/>
    <property type="project" value="UniProtKB-KW"/>
</dbReference>
<dbReference type="InterPro" id="IPR001623">
    <property type="entry name" value="DnaJ_domain"/>
</dbReference>
<dbReference type="InterPro" id="IPR001305">
    <property type="entry name" value="HSP_DnaJ_Cys-rich_dom"/>
</dbReference>
<dbReference type="Pfam" id="PF01556">
    <property type="entry name" value="DnaJ_C"/>
    <property type="match status" value="1"/>
</dbReference>
<dbReference type="HAMAP" id="MF_01152">
    <property type="entry name" value="DnaJ"/>
    <property type="match status" value="1"/>
</dbReference>
<name>A0A0M0JCV1_9EUKA</name>
<dbReference type="Gene3D" id="1.10.287.110">
    <property type="entry name" value="DnaJ domain"/>
    <property type="match status" value="1"/>
</dbReference>
<dbReference type="InterPro" id="IPR018253">
    <property type="entry name" value="DnaJ_domain_CS"/>
</dbReference>
<proteinExistence type="inferred from homology"/>
<dbReference type="FunFam" id="2.10.230.10:FF:000002">
    <property type="entry name" value="Molecular chaperone DnaJ"/>
    <property type="match status" value="1"/>
</dbReference>
<keyword evidence="1 6" id="KW-0479">Metal-binding</keyword>
<reference evidence="10" key="1">
    <citation type="journal article" date="2015" name="PLoS Genet.">
        <title>Genome Sequence and Transcriptome Analyses of Chrysochromulina tobin: Metabolic Tools for Enhanced Algal Fitness in the Prominent Order Prymnesiales (Haptophyceae).</title>
        <authorList>
            <person name="Hovde B.T."/>
            <person name="Deodato C.R."/>
            <person name="Hunsperger H.M."/>
            <person name="Ryken S.A."/>
            <person name="Yost W."/>
            <person name="Jha R.K."/>
            <person name="Patterson J."/>
            <person name="Monnat R.J. Jr."/>
            <person name="Barlow S.B."/>
            <person name="Starkenburg S.R."/>
            <person name="Cattolico R.A."/>
        </authorList>
    </citation>
    <scope>NUCLEOTIDE SEQUENCE</scope>
    <source>
        <strain evidence="10">CCMP291</strain>
    </source>
</reference>
<dbReference type="GO" id="GO:0005737">
    <property type="term" value="C:cytoplasm"/>
    <property type="evidence" value="ECO:0007669"/>
    <property type="project" value="TreeGrafter"/>
</dbReference>
<evidence type="ECO:0000259" key="8">
    <source>
        <dbReference type="PROSITE" id="PS51188"/>
    </source>
</evidence>
<dbReference type="GO" id="GO:0005524">
    <property type="term" value="F:ATP binding"/>
    <property type="evidence" value="ECO:0007669"/>
    <property type="project" value="InterPro"/>
</dbReference>
<dbReference type="InterPro" id="IPR002939">
    <property type="entry name" value="DnaJ_C"/>
</dbReference>
<evidence type="ECO:0000313" key="10">
    <source>
        <dbReference type="Proteomes" id="UP000037460"/>
    </source>
</evidence>
<evidence type="ECO:0000256" key="2">
    <source>
        <dbReference type="ARBA" id="ARBA00022737"/>
    </source>
</evidence>
<dbReference type="Pfam" id="PF00684">
    <property type="entry name" value="DnaJ_CXXCXGXG"/>
    <property type="match status" value="1"/>
</dbReference>
<dbReference type="GO" id="GO:0009408">
    <property type="term" value="P:response to heat"/>
    <property type="evidence" value="ECO:0007669"/>
    <property type="project" value="InterPro"/>
</dbReference>
<accession>A0A0M0JCV1</accession>
<dbReference type="SUPFAM" id="SSF49493">
    <property type="entry name" value="HSP40/DnaJ peptide-binding domain"/>
    <property type="match status" value="2"/>
</dbReference>
<evidence type="ECO:0000313" key="9">
    <source>
        <dbReference type="EMBL" id="KOO24421.1"/>
    </source>
</evidence>
<dbReference type="SUPFAM" id="SSF46565">
    <property type="entry name" value="Chaperone J-domain"/>
    <property type="match status" value="1"/>
</dbReference>
<dbReference type="GO" id="GO:0031072">
    <property type="term" value="F:heat shock protein binding"/>
    <property type="evidence" value="ECO:0007669"/>
    <property type="project" value="InterPro"/>
</dbReference>
<evidence type="ECO:0000256" key="6">
    <source>
        <dbReference type="PROSITE-ProRule" id="PRU00546"/>
    </source>
</evidence>
<dbReference type="Gene3D" id="2.60.260.20">
    <property type="entry name" value="Urease metallochaperone UreE, N-terminal domain"/>
    <property type="match status" value="2"/>
</dbReference>
<dbReference type="SMART" id="SM00271">
    <property type="entry name" value="DnaJ"/>
    <property type="match status" value="1"/>
</dbReference>
<dbReference type="SUPFAM" id="SSF57938">
    <property type="entry name" value="DnaJ/Hsp40 cysteine-rich domain"/>
    <property type="match status" value="1"/>
</dbReference>
<dbReference type="OrthoDB" id="10256793at2759"/>
<keyword evidence="3 6" id="KW-0863">Zinc-finger</keyword>
<dbReference type="NCBIfam" id="TIGR02349">
    <property type="entry name" value="DnaJ_bact"/>
    <property type="match status" value="1"/>
</dbReference>
<comment type="caution">
    <text evidence="9">The sequence shown here is derived from an EMBL/GenBank/DDBJ whole genome shotgun (WGS) entry which is preliminary data.</text>
</comment>
<dbReference type="PRINTS" id="PR00625">
    <property type="entry name" value="JDOMAIN"/>
</dbReference>
<dbReference type="InterPro" id="IPR008971">
    <property type="entry name" value="HSP40/DnaJ_pept-bd"/>
</dbReference>
<evidence type="ECO:0000259" key="7">
    <source>
        <dbReference type="PROSITE" id="PS50076"/>
    </source>
</evidence>
<dbReference type="GO" id="GO:0051082">
    <property type="term" value="F:unfolded protein binding"/>
    <property type="evidence" value="ECO:0007669"/>
    <property type="project" value="InterPro"/>
</dbReference>
<dbReference type="AlphaFoldDB" id="A0A0M0JCV1"/>
<keyword evidence="4 6" id="KW-0862">Zinc</keyword>
<dbReference type="CDD" id="cd10747">
    <property type="entry name" value="DnaJ_C"/>
    <property type="match status" value="1"/>
</dbReference>
<dbReference type="PROSITE" id="PS00636">
    <property type="entry name" value="DNAJ_1"/>
    <property type="match status" value="1"/>
</dbReference>
<gene>
    <name evidence="9" type="ORF">Ctob_006066</name>
</gene>
<dbReference type="Gene3D" id="2.10.230.10">
    <property type="entry name" value="Heat shock protein DnaJ, cysteine-rich domain"/>
    <property type="match status" value="1"/>
</dbReference>
<protein>
    <submittedName>
        <fullName evidence="9">Chaperone protein</fullName>
    </submittedName>
</protein>
<dbReference type="FunFam" id="2.60.260.20:FF:000005">
    <property type="entry name" value="Chaperone protein dnaJ 1, mitochondrial"/>
    <property type="match status" value="1"/>
</dbReference>
<dbReference type="NCBIfam" id="NF008035">
    <property type="entry name" value="PRK10767.1"/>
    <property type="match status" value="1"/>
</dbReference>
<dbReference type="Pfam" id="PF00226">
    <property type="entry name" value="DnaJ"/>
    <property type="match status" value="1"/>
</dbReference>
<dbReference type="PROSITE" id="PS51188">
    <property type="entry name" value="ZF_CR"/>
    <property type="match status" value="1"/>
</dbReference>
<evidence type="ECO:0000256" key="4">
    <source>
        <dbReference type="ARBA" id="ARBA00022833"/>
    </source>
</evidence>
<dbReference type="InterPro" id="IPR036869">
    <property type="entry name" value="J_dom_sf"/>
</dbReference>
<feature type="domain" description="J" evidence="7">
    <location>
        <begin position="29"/>
        <end position="93"/>
    </location>
</feature>
<dbReference type="CDD" id="cd06257">
    <property type="entry name" value="DnaJ"/>
    <property type="match status" value="1"/>
</dbReference>
<evidence type="ECO:0000256" key="3">
    <source>
        <dbReference type="ARBA" id="ARBA00022771"/>
    </source>
</evidence>
<dbReference type="GO" id="GO:0042026">
    <property type="term" value="P:protein refolding"/>
    <property type="evidence" value="ECO:0007669"/>
    <property type="project" value="TreeGrafter"/>
</dbReference>
<dbReference type="CDD" id="cd10719">
    <property type="entry name" value="DnaJ_zf"/>
    <property type="match status" value="1"/>
</dbReference>
<feature type="zinc finger region" description="CR-type" evidence="6">
    <location>
        <begin position="159"/>
        <end position="241"/>
    </location>
</feature>
<feature type="domain" description="CR-type" evidence="8">
    <location>
        <begin position="159"/>
        <end position="241"/>
    </location>
</feature>
<dbReference type="PANTHER" id="PTHR43096">
    <property type="entry name" value="DNAJ HOMOLOG 1, MITOCHONDRIAL-RELATED"/>
    <property type="match status" value="1"/>
</dbReference>
<dbReference type="PROSITE" id="PS50076">
    <property type="entry name" value="DNAJ_2"/>
    <property type="match status" value="1"/>
</dbReference>
<dbReference type="InterPro" id="IPR012724">
    <property type="entry name" value="DnaJ"/>
</dbReference>
<keyword evidence="10" id="KW-1185">Reference proteome</keyword>
<evidence type="ECO:0000256" key="5">
    <source>
        <dbReference type="ARBA" id="ARBA00023186"/>
    </source>
</evidence>